<keyword evidence="2 5" id="KW-0694">RNA-binding</keyword>
<dbReference type="GO" id="GO:0006412">
    <property type="term" value="P:translation"/>
    <property type="evidence" value="ECO:0007669"/>
    <property type="project" value="UniProtKB-UniRule"/>
</dbReference>
<dbReference type="InterPro" id="IPR011035">
    <property type="entry name" value="Ribosomal_bL25/Gln-tRNA_synth"/>
</dbReference>
<dbReference type="InterPro" id="IPR020057">
    <property type="entry name" value="Ribosomal_bL25_b-dom"/>
</dbReference>
<accession>A0A0D0ZSY7</accession>
<evidence type="ECO:0000259" key="7">
    <source>
        <dbReference type="Pfam" id="PF14693"/>
    </source>
</evidence>
<evidence type="ECO:0000256" key="1">
    <source>
        <dbReference type="ARBA" id="ARBA00022730"/>
    </source>
</evidence>
<name>A0A0D0ZSY7_CLOBO</name>
<dbReference type="PANTHER" id="PTHR33284">
    <property type="entry name" value="RIBOSOMAL PROTEIN L25/GLN-TRNA SYNTHETASE, ANTI-CODON-BINDING DOMAIN-CONTAINING PROTEIN"/>
    <property type="match status" value="1"/>
</dbReference>
<dbReference type="SUPFAM" id="SSF50715">
    <property type="entry name" value="Ribosomal protein L25-like"/>
    <property type="match status" value="1"/>
</dbReference>
<evidence type="ECO:0000256" key="2">
    <source>
        <dbReference type="ARBA" id="ARBA00022884"/>
    </source>
</evidence>
<dbReference type="Pfam" id="PF01386">
    <property type="entry name" value="Ribosomal_L25p"/>
    <property type="match status" value="1"/>
</dbReference>
<comment type="similarity">
    <text evidence="5">Belongs to the bacterial ribosomal protein bL25 family. CTC subfamily.</text>
</comment>
<dbReference type="NCBIfam" id="TIGR00731">
    <property type="entry name" value="bL25_bact_ctc"/>
    <property type="match status" value="1"/>
</dbReference>
<dbReference type="HOGENOM" id="CLU_075939_2_2_9"/>
<dbReference type="EMBL" id="JXSU01000008">
    <property type="protein sequence ID" value="KIS21938.1"/>
    <property type="molecule type" value="Genomic_DNA"/>
</dbReference>
<dbReference type="InterPro" id="IPR037121">
    <property type="entry name" value="Ribosomal_bL25_C"/>
</dbReference>
<protein>
    <recommendedName>
        <fullName evidence="5">Large ribosomal subunit protein bL25</fullName>
    </recommendedName>
    <alternativeName>
        <fullName evidence="5">General stress protein CTC</fullName>
    </alternativeName>
</protein>
<dbReference type="GO" id="GO:0022625">
    <property type="term" value="C:cytosolic large ribosomal subunit"/>
    <property type="evidence" value="ECO:0007669"/>
    <property type="project" value="TreeGrafter"/>
</dbReference>
<evidence type="ECO:0000313" key="8">
    <source>
        <dbReference type="EMBL" id="KIS21938.1"/>
    </source>
</evidence>
<sequence>MEKLFVEKRNCKNSNKIRREGKVPGIIYGKNLNNLMFEVGEIELNSMISQVGEHGVTDVNYGGADYKVLIKEVQKDPVKKNVIHIDLENVTNSSNLINAEIPILFSGDELIMKKGGVVQKEKNSVKVRCPEEKLPNNIMIDLSQYNIGKTFRISDLELGEDITFMESLDSTIASIFFG</sequence>
<proteinExistence type="inferred from homology"/>
<dbReference type="PANTHER" id="PTHR33284:SF1">
    <property type="entry name" value="RIBOSOMAL PROTEIN L25_GLN-TRNA SYNTHETASE, ANTI-CODON-BINDING DOMAIN-CONTAINING PROTEIN"/>
    <property type="match status" value="1"/>
</dbReference>
<comment type="subunit">
    <text evidence="5">Part of the 50S ribosomal subunit; part of the 5S rRNA/L5/L18/L25 subcomplex. Contacts the 5S rRNA. Binds to the 5S rRNA independently of L5 and L18.</text>
</comment>
<dbReference type="InterPro" id="IPR020930">
    <property type="entry name" value="Ribosomal_uL5_bac-type"/>
</dbReference>
<comment type="caution">
    <text evidence="8">The sequence shown here is derived from an EMBL/GenBank/DDBJ whole genome shotgun (WGS) entry which is preliminary data.</text>
</comment>
<evidence type="ECO:0000256" key="3">
    <source>
        <dbReference type="ARBA" id="ARBA00022980"/>
    </source>
</evidence>
<dbReference type="NCBIfam" id="NF004129">
    <property type="entry name" value="PRK05618.1-4"/>
    <property type="match status" value="1"/>
</dbReference>
<evidence type="ECO:0000256" key="4">
    <source>
        <dbReference type="ARBA" id="ARBA00023274"/>
    </source>
</evidence>
<dbReference type="OrthoDB" id="9790002at2"/>
<dbReference type="GO" id="GO:0003735">
    <property type="term" value="F:structural constituent of ribosome"/>
    <property type="evidence" value="ECO:0007669"/>
    <property type="project" value="InterPro"/>
</dbReference>
<keyword evidence="1 5" id="KW-0699">rRNA-binding</keyword>
<comment type="function">
    <text evidence="5">This is one of the proteins that binds to the 5S RNA in the ribosome where it forms part of the central protuberance.</text>
</comment>
<dbReference type="Pfam" id="PF14693">
    <property type="entry name" value="Ribosomal_TL5_C"/>
    <property type="match status" value="1"/>
</dbReference>
<dbReference type="Proteomes" id="UP000032250">
    <property type="component" value="Unassembled WGS sequence"/>
</dbReference>
<dbReference type="CDD" id="cd00495">
    <property type="entry name" value="Ribosomal_L25_TL5_CTC"/>
    <property type="match status" value="1"/>
</dbReference>
<organism evidence="8 9">
    <name type="scientific">Clostridium botulinum B2 450</name>
    <dbReference type="NCBI Taxonomy" id="1379739"/>
    <lineage>
        <taxon>Bacteria</taxon>
        <taxon>Bacillati</taxon>
        <taxon>Bacillota</taxon>
        <taxon>Clostridia</taxon>
        <taxon>Eubacteriales</taxon>
        <taxon>Clostridiaceae</taxon>
        <taxon>Clostridium</taxon>
    </lineage>
</organism>
<dbReference type="InterPro" id="IPR020056">
    <property type="entry name" value="Rbsml_bL25/Gln-tRNA_synth_N"/>
</dbReference>
<evidence type="ECO:0000259" key="6">
    <source>
        <dbReference type="Pfam" id="PF01386"/>
    </source>
</evidence>
<dbReference type="AlphaFoldDB" id="A0A0D0ZSY7"/>
<dbReference type="RefSeq" id="WP_003483579.1">
    <property type="nucleotide sequence ID" value="NZ_JXSU01000008.1"/>
</dbReference>
<feature type="domain" description="Large ribosomal subunit protein bL25 L25" evidence="6">
    <location>
        <begin position="6"/>
        <end position="87"/>
    </location>
</feature>
<evidence type="ECO:0000313" key="9">
    <source>
        <dbReference type="Proteomes" id="UP000032250"/>
    </source>
</evidence>
<evidence type="ECO:0000256" key="5">
    <source>
        <dbReference type="HAMAP-Rule" id="MF_01334"/>
    </source>
</evidence>
<gene>
    <name evidence="5" type="primary">rplY</name>
    <name evidence="5" type="synonym">ctc</name>
    <name evidence="8" type="ORF">N495_15680</name>
</gene>
<dbReference type="GO" id="GO:0008097">
    <property type="term" value="F:5S rRNA binding"/>
    <property type="evidence" value="ECO:0007669"/>
    <property type="project" value="InterPro"/>
</dbReference>
<keyword evidence="4 5" id="KW-0687">Ribonucleoprotein</keyword>
<dbReference type="HAMAP" id="MF_01334">
    <property type="entry name" value="Ribosomal_bL25_CTC"/>
    <property type="match status" value="1"/>
</dbReference>
<dbReference type="Gene3D" id="2.170.120.20">
    <property type="entry name" value="Ribosomal protein L25, beta domain"/>
    <property type="match status" value="1"/>
</dbReference>
<dbReference type="PATRIC" id="fig|1379739.3.peg.3531"/>
<keyword evidence="3 5" id="KW-0689">Ribosomal protein</keyword>
<dbReference type="InterPro" id="IPR029751">
    <property type="entry name" value="Ribosomal_L25_dom"/>
</dbReference>
<reference evidence="8 9" key="1">
    <citation type="submission" date="2014-06" db="EMBL/GenBank/DDBJ databases">
        <title>Genome characterization of distinct group I Clostridium botulinum lineages.</title>
        <authorList>
            <person name="Giordani F."/>
            <person name="Anselmo A."/>
            <person name="Fillo S."/>
            <person name="Palozzi A.M."/>
            <person name="Fortunato A."/>
            <person name="Gentile B."/>
            <person name="Ciammaruconi A."/>
            <person name="Anniballi F."/>
            <person name="De Medici D."/>
            <person name="Lista F."/>
        </authorList>
    </citation>
    <scope>NUCLEOTIDE SEQUENCE [LARGE SCALE GENOMIC DNA]</scope>
    <source>
        <strain evidence="8 9">B2 450</strain>
    </source>
</reference>
<dbReference type="InterPro" id="IPR001021">
    <property type="entry name" value="Ribosomal_bL25_long"/>
</dbReference>
<feature type="domain" description="Large ribosomal subunit protein bL25 beta" evidence="7">
    <location>
        <begin position="97"/>
        <end position="175"/>
    </location>
</feature>
<dbReference type="Gene3D" id="2.40.240.10">
    <property type="entry name" value="Ribosomal Protein L25, Chain P"/>
    <property type="match status" value="1"/>
</dbReference>